<dbReference type="AlphaFoldDB" id="A0A2P5E1E6"/>
<proteinExistence type="predicted"/>
<accession>A0A2P5E1E6</accession>
<comment type="caution">
    <text evidence="1">The sequence shown here is derived from an EMBL/GenBank/DDBJ whole genome shotgun (WGS) entry which is preliminary data.</text>
</comment>
<dbReference type="Proteomes" id="UP000237000">
    <property type="component" value="Unassembled WGS sequence"/>
</dbReference>
<dbReference type="OrthoDB" id="1729225at2759"/>
<protein>
    <submittedName>
        <fullName evidence="1">Uncharacterized protein</fullName>
    </submittedName>
</protein>
<organism evidence="1 2">
    <name type="scientific">Trema orientale</name>
    <name type="common">Charcoal tree</name>
    <name type="synonym">Celtis orientalis</name>
    <dbReference type="NCBI Taxonomy" id="63057"/>
    <lineage>
        <taxon>Eukaryota</taxon>
        <taxon>Viridiplantae</taxon>
        <taxon>Streptophyta</taxon>
        <taxon>Embryophyta</taxon>
        <taxon>Tracheophyta</taxon>
        <taxon>Spermatophyta</taxon>
        <taxon>Magnoliopsida</taxon>
        <taxon>eudicotyledons</taxon>
        <taxon>Gunneridae</taxon>
        <taxon>Pentapetalae</taxon>
        <taxon>rosids</taxon>
        <taxon>fabids</taxon>
        <taxon>Rosales</taxon>
        <taxon>Cannabaceae</taxon>
        <taxon>Trema</taxon>
    </lineage>
</organism>
<evidence type="ECO:0000313" key="2">
    <source>
        <dbReference type="Proteomes" id="UP000237000"/>
    </source>
</evidence>
<sequence>MLEVWGILEHWADSTVFFIFTPPLLYSQNYGVRVPSELRRKIGCSFTSGLKVNSRVVVGVLLCFGRIR</sequence>
<dbReference type="EMBL" id="JXTC01000236">
    <property type="protein sequence ID" value="PON79348.1"/>
    <property type="molecule type" value="Genomic_DNA"/>
</dbReference>
<reference evidence="2" key="1">
    <citation type="submission" date="2016-06" db="EMBL/GenBank/DDBJ databases">
        <title>Parallel loss of symbiosis genes in relatives of nitrogen-fixing non-legume Parasponia.</title>
        <authorList>
            <person name="Van Velzen R."/>
            <person name="Holmer R."/>
            <person name="Bu F."/>
            <person name="Rutten L."/>
            <person name="Van Zeijl A."/>
            <person name="Liu W."/>
            <person name="Santuari L."/>
            <person name="Cao Q."/>
            <person name="Sharma T."/>
            <person name="Shen D."/>
            <person name="Roswanjaya Y."/>
            <person name="Wardhani T."/>
            <person name="Kalhor M.S."/>
            <person name="Jansen J."/>
            <person name="Van den Hoogen J."/>
            <person name="Gungor B."/>
            <person name="Hartog M."/>
            <person name="Hontelez J."/>
            <person name="Verver J."/>
            <person name="Yang W.-C."/>
            <person name="Schijlen E."/>
            <person name="Repin R."/>
            <person name="Schilthuizen M."/>
            <person name="Schranz E."/>
            <person name="Heidstra R."/>
            <person name="Miyata K."/>
            <person name="Fedorova E."/>
            <person name="Kohlen W."/>
            <person name="Bisseling T."/>
            <person name="Smit S."/>
            <person name="Geurts R."/>
        </authorList>
    </citation>
    <scope>NUCLEOTIDE SEQUENCE [LARGE SCALE GENOMIC DNA]</scope>
    <source>
        <strain evidence="2">cv. RG33-2</strain>
    </source>
</reference>
<keyword evidence="2" id="KW-1185">Reference proteome</keyword>
<dbReference type="InParanoid" id="A0A2P5E1E6"/>
<evidence type="ECO:0000313" key="1">
    <source>
        <dbReference type="EMBL" id="PON79348.1"/>
    </source>
</evidence>
<name>A0A2P5E1E6_TREOI</name>
<gene>
    <name evidence="1" type="ORF">TorRG33x02_236300</name>
</gene>